<feature type="region of interest" description="Disordered" evidence="1">
    <location>
        <begin position="648"/>
        <end position="667"/>
    </location>
</feature>
<feature type="region of interest" description="Disordered" evidence="1">
    <location>
        <begin position="1084"/>
        <end position="1125"/>
    </location>
</feature>
<dbReference type="Proteomes" id="UP001175271">
    <property type="component" value="Unassembled WGS sequence"/>
</dbReference>
<feature type="compositionally biased region" description="Low complexity" evidence="1">
    <location>
        <begin position="708"/>
        <end position="726"/>
    </location>
</feature>
<feature type="region of interest" description="Disordered" evidence="1">
    <location>
        <begin position="318"/>
        <end position="354"/>
    </location>
</feature>
<accession>A0AA39HP11</accession>
<feature type="region of interest" description="Disordered" evidence="1">
    <location>
        <begin position="1483"/>
        <end position="1524"/>
    </location>
</feature>
<gene>
    <name evidence="2" type="ORF">QR680_004538</name>
</gene>
<feature type="compositionally biased region" description="Low complexity" evidence="1">
    <location>
        <begin position="773"/>
        <end position="789"/>
    </location>
</feature>
<feature type="compositionally biased region" description="Polar residues" evidence="1">
    <location>
        <begin position="615"/>
        <end position="626"/>
    </location>
</feature>
<feature type="compositionally biased region" description="Polar residues" evidence="1">
    <location>
        <begin position="1507"/>
        <end position="1517"/>
    </location>
</feature>
<protein>
    <submittedName>
        <fullName evidence="2">Uncharacterized protein</fullName>
    </submittedName>
</protein>
<feature type="region of interest" description="Disordered" evidence="1">
    <location>
        <begin position="378"/>
        <end position="430"/>
    </location>
</feature>
<feature type="compositionally biased region" description="Polar residues" evidence="1">
    <location>
        <begin position="1321"/>
        <end position="1331"/>
    </location>
</feature>
<evidence type="ECO:0000313" key="3">
    <source>
        <dbReference type="Proteomes" id="UP001175271"/>
    </source>
</evidence>
<dbReference type="EMBL" id="JAUCMV010000003">
    <property type="protein sequence ID" value="KAK0409431.1"/>
    <property type="molecule type" value="Genomic_DNA"/>
</dbReference>
<feature type="compositionally biased region" description="Polar residues" evidence="1">
    <location>
        <begin position="59"/>
        <end position="77"/>
    </location>
</feature>
<feature type="compositionally biased region" description="Polar residues" evidence="1">
    <location>
        <begin position="388"/>
        <end position="398"/>
    </location>
</feature>
<feature type="compositionally biased region" description="Basic and acidic residues" evidence="1">
    <location>
        <begin position="1000"/>
        <end position="1012"/>
    </location>
</feature>
<sequence>MLFLFKSTLRLVGIHLKRTLKRIYNDVRTSKAPNYSRPFRSFHRDDSMASPKPGLASSAVVTSNNNDQTESSKSSWSFDRQVTDLIKSLQGFHISPVRKPSAPKGEDQPDLGAPVGSSHVKNEDEVGMEAGSESHHEENEDMEDTSTSKSEQSEDANVESNSSRIVYTRSEILLRSIDEVALQPLGKEIMERFESLGISSVSGKKYYKTADDKSRLFFNGHNDGWGSCFTRSAYFFKQHGYKANKYNRSCGDEASSSKFQSSGYYFNNNYNSSNHRQSNYQYDNYGQQYEEDRRRFSSSFAATTSYCNSKQRIQRNENDYSGSFYRNNSYNGQRNYNRGYAESNGYGDNDKENCEKYEYENDGHSSVEWDYQYYDEDETSELPKSSVDGETTTVSSVDTGEDVVDGSQRRPVSTTPKNEEQPIEEAEREEAPLEVILEDEEEAANVKEKAVKIADVEDEPVEEIEEPAKTLSAWRDLVGEKIRDWKPKMTRDELPKFEKDRLDTVEFAHTDELAKSRAEALYGLYRYKEIQAFKGNEAEAIGTAQAMLYYLERIVLKYNMKTDFRSTLRGSPSEWPLRMKTPISLPPRRASASPVKSSHNHHEHQDLLSPESAATDGTTLKRSPSGSRLLAEPRGGISSSVRRYLFSSSRTSSSQVTRAKSPALLDKSKRISRSNVAINDPGAKLDPSRSSLVVANPSPSLSPPSPTAPSTVTVATTPSSPSAPSLRMRLTEAKMNSTDSLNGDSSASQRSRSPIASGPGSELHQPGADLETPRGGSSVASSISSPSSVRRADPLNVLPMGAPPQHLHGHGFPVPNQMLLDPSTGQHYIVPSQPQYIYQPVYLNPSPHAGPIYYQAASPAGPFLVTASRPSPAAFMMAPSPAPSVTNFGSSFNEALLRQRHSTSSGEVPADEKSEPDSGYFTRGHDSRISTESSKSADVLIARQRSRQSPPSPSSISLNSNVNAPTTTSFATLNQGAPQSPKKMQPTPMYGTQPSWWGRSESEERLDEEAVRRASPRQMVAQSSPPPAPIKESHRESPPPASRPQLKPVRMDIDFNRPVTPELKQEAKPRVTSATAFTVSFDEETPKKVTPKTLQDAARQSTKSRQMLRRSAQPKEAVIPENSAIEHDDPKRYLLSKMLQGNGSGSELITVAGGSLSTQKRDVDALSDAGTYVVDEKDAFHLKLPMKQLDSDDDTATTVSSASGSSSPKPRTPQGVFLPCTSTTDLAPQRRSIGADARAITAARPSRKTDLPLPRPTVSTAPARPVPSSAGPANSNFRQCRCHSETRGDGGRYSMSVGKKGGQVSPGVGQIRPPFKAGLSSRPQSAASQSKDSAEMQGWLRRKEYNPMKSAAEGQKKMQQLKARSDNFTSSRSISFHHGSTPSYSGATFNNDVKGKDMVNPRFLSKDDSIQNMQDVEKAVDELTAKCNKSIQLIRSNQGLSDSVENLLKRAVDPVAPVQAPETIGNRLERLSSTFDAIQKFLEEQQHSSSPSRPLQRPFAGAYRSRFAQQQARSPSASRGFPRN</sequence>
<keyword evidence="3" id="KW-1185">Reference proteome</keyword>
<feature type="region of interest" description="Disordered" evidence="1">
    <location>
        <begin position="568"/>
        <end position="634"/>
    </location>
</feature>
<feature type="region of interest" description="Disordered" evidence="1">
    <location>
        <begin position="93"/>
        <end position="162"/>
    </location>
</feature>
<feature type="region of interest" description="Disordered" evidence="1">
    <location>
        <begin position="899"/>
        <end position="1051"/>
    </location>
</feature>
<organism evidence="2 3">
    <name type="scientific">Steinernema hermaphroditum</name>
    <dbReference type="NCBI Taxonomy" id="289476"/>
    <lineage>
        <taxon>Eukaryota</taxon>
        <taxon>Metazoa</taxon>
        <taxon>Ecdysozoa</taxon>
        <taxon>Nematoda</taxon>
        <taxon>Chromadorea</taxon>
        <taxon>Rhabditida</taxon>
        <taxon>Tylenchina</taxon>
        <taxon>Panagrolaimomorpha</taxon>
        <taxon>Strongyloidoidea</taxon>
        <taxon>Steinernematidae</taxon>
        <taxon>Steinernema</taxon>
    </lineage>
</organism>
<proteinExistence type="predicted"/>
<feature type="region of interest" description="Disordered" evidence="1">
    <location>
        <begin position="1238"/>
        <end position="1335"/>
    </location>
</feature>
<feature type="compositionally biased region" description="Polar residues" evidence="1">
    <location>
        <begin position="734"/>
        <end position="754"/>
    </location>
</feature>
<feature type="compositionally biased region" description="Low complexity" evidence="1">
    <location>
        <begin position="1196"/>
        <end position="1207"/>
    </location>
</feature>
<feature type="compositionally biased region" description="Low complexity" evidence="1">
    <location>
        <begin position="690"/>
        <end position="699"/>
    </location>
</feature>
<reference evidence="2" key="1">
    <citation type="submission" date="2023-06" db="EMBL/GenBank/DDBJ databases">
        <title>Genomic analysis of the entomopathogenic nematode Steinernema hermaphroditum.</title>
        <authorList>
            <person name="Schwarz E.M."/>
            <person name="Heppert J.K."/>
            <person name="Baniya A."/>
            <person name="Schwartz H.T."/>
            <person name="Tan C.-H."/>
            <person name="Antoshechkin I."/>
            <person name="Sternberg P.W."/>
            <person name="Goodrich-Blair H."/>
            <person name="Dillman A.R."/>
        </authorList>
    </citation>
    <scope>NUCLEOTIDE SEQUENCE</scope>
    <source>
        <strain evidence="2">PS9179</strain>
        <tissue evidence="2">Whole animal</tissue>
    </source>
</reference>
<comment type="caution">
    <text evidence="2">The sequence shown here is derived from an EMBL/GenBank/DDBJ whole genome shotgun (WGS) entry which is preliminary data.</text>
</comment>
<evidence type="ECO:0000313" key="2">
    <source>
        <dbReference type="EMBL" id="KAK0409431.1"/>
    </source>
</evidence>
<feature type="compositionally biased region" description="Polar residues" evidence="1">
    <location>
        <begin position="956"/>
        <end position="978"/>
    </location>
</feature>
<feature type="region of interest" description="Disordered" evidence="1">
    <location>
        <begin position="675"/>
        <end position="812"/>
    </location>
</feature>
<feature type="region of interest" description="Disordered" evidence="1">
    <location>
        <begin position="1190"/>
        <end position="1216"/>
    </location>
</feature>
<feature type="region of interest" description="Disordered" evidence="1">
    <location>
        <begin position="34"/>
        <end position="77"/>
    </location>
</feature>
<name>A0AA39HP11_9BILA</name>
<evidence type="ECO:0000256" key="1">
    <source>
        <dbReference type="SAM" id="MobiDB-lite"/>
    </source>
</evidence>
<feature type="compositionally biased region" description="Polar residues" evidence="1">
    <location>
        <begin position="319"/>
        <end position="336"/>
    </location>
</feature>